<dbReference type="EMBL" id="BAABHX010000001">
    <property type="protein sequence ID" value="GAA5082628.1"/>
    <property type="molecule type" value="Genomic_DNA"/>
</dbReference>
<reference evidence="2" key="1">
    <citation type="journal article" date="2019" name="Int. J. Syst. Evol. Microbiol.">
        <title>The Global Catalogue of Microorganisms (GCM) 10K type strain sequencing project: providing services to taxonomists for standard genome sequencing and annotation.</title>
        <authorList>
            <consortium name="The Broad Institute Genomics Platform"/>
            <consortium name="The Broad Institute Genome Sequencing Center for Infectious Disease"/>
            <person name="Wu L."/>
            <person name="Ma J."/>
        </authorList>
    </citation>
    <scope>NUCLEOTIDE SEQUENCE [LARGE SCALE GENOMIC DNA]</scope>
    <source>
        <strain evidence="2">JCM 18019</strain>
    </source>
</reference>
<keyword evidence="2" id="KW-1185">Reference proteome</keyword>
<evidence type="ECO:0000313" key="2">
    <source>
        <dbReference type="Proteomes" id="UP001500353"/>
    </source>
</evidence>
<protein>
    <submittedName>
        <fullName evidence="1">Uncharacterized protein</fullName>
    </submittedName>
</protein>
<accession>A0ABP9LUU7</accession>
<gene>
    <name evidence="1" type="ORF">GCM10023210_00190</name>
</gene>
<dbReference type="Proteomes" id="UP001500353">
    <property type="component" value="Unassembled WGS sequence"/>
</dbReference>
<comment type="caution">
    <text evidence="1">The sequence shown here is derived from an EMBL/GenBank/DDBJ whole genome shotgun (WGS) entry which is preliminary data.</text>
</comment>
<dbReference type="RefSeq" id="WP_345199473.1">
    <property type="nucleotide sequence ID" value="NZ_BAABHX010000001.1"/>
</dbReference>
<proteinExistence type="predicted"/>
<organism evidence="1 2">
    <name type="scientific">Chryseobacterium ginsengisoli</name>
    <dbReference type="NCBI Taxonomy" id="363853"/>
    <lineage>
        <taxon>Bacteria</taxon>
        <taxon>Pseudomonadati</taxon>
        <taxon>Bacteroidota</taxon>
        <taxon>Flavobacteriia</taxon>
        <taxon>Flavobacteriales</taxon>
        <taxon>Weeksellaceae</taxon>
        <taxon>Chryseobacterium group</taxon>
        <taxon>Chryseobacterium</taxon>
    </lineage>
</organism>
<name>A0ABP9LUU7_9FLAO</name>
<evidence type="ECO:0000313" key="1">
    <source>
        <dbReference type="EMBL" id="GAA5082628.1"/>
    </source>
</evidence>
<sequence>MKSIKQRLEENYILGCIKRNNAYQFYLMPIAWWILNHEKYNPDYISNDGQYVFRNNVFNVTDDQQEPFFISISEDKISISEVKNIIENFSEEYSEIMFFIDFDTKGYISAFDDIEVETYLPNETWTGKYENPQDYIPKNILDQIN</sequence>